<comment type="caution">
    <text evidence="3">The sequence shown here is derived from an EMBL/GenBank/DDBJ whole genome shotgun (WGS) entry which is preliminary data.</text>
</comment>
<sequence length="179" mass="20417">MENQEFISVFLRKYGMVGFVDAKFRFTILQQNGVPSIDMSRASQAKTFKFGRYPSVDERGEFTILPVTCSDLNQCLVGLLNSGDGADVTFLVKGTETFMAHSFVLAARSDVFKKTLFGQKRWTNPITVDDIEAPIFKSMLDYIYSDWCPEIEKNSENINDDEKEKLRLMTQRLLIAAEK</sequence>
<protein>
    <recommendedName>
        <fullName evidence="2">BTB domain-containing protein</fullName>
    </recommendedName>
</protein>
<dbReference type="Gene3D" id="3.30.710.10">
    <property type="entry name" value="Potassium Channel Kv1.1, Chain A"/>
    <property type="match status" value="1"/>
</dbReference>
<dbReference type="AlphaFoldDB" id="A0AAD6ES14"/>
<dbReference type="SUPFAM" id="SSF54695">
    <property type="entry name" value="POZ domain"/>
    <property type="match status" value="1"/>
</dbReference>
<evidence type="ECO:0000313" key="3">
    <source>
        <dbReference type="EMBL" id="KAJ3698951.1"/>
    </source>
</evidence>
<name>A0AAD6ES14_9POAL</name>
<dbReference type="SMART" id="SM00225">
    <property type="entry name" value="BTB"/>
    <property type="match status" value="1"/>
</dbReference>
<dbReference type="Proteomes" id="UP001210211">
    <property type="component" value="Unassembled WGS sequence"/>
</dbReference>
<dbReference type="EMBL" id="JAMRDG010000001">
    <property type="protein sequence ID" value="KAJ3698951.1"/>
    <property type="molecule type" value="Genomic_DNA"/>
</dbReference>
<feature type="domain" description="BTB" evidence="2">
    <location>
        <begin position="86"/>
        <end position="146"/>
    </location>
</feature>
<organism evidence="3 4">
    <name type="scientific">Rhynchospora tenuis</name>
    <dbReference type="NCBI Taxonomy" id="198213"/>
    <lineage>
        <taxon>Eukaryota</taxon>
        <taxon>Viridiplantae</taxon>
        <taxon>Streptophyta</taxon>
        <taxon>Embryophyta</taxon>
        <taxon>Tracheophyta</taxon>
        <taxon>Spermatophyta</taxon>
        <taxon>Magnoliopsida</taxon>
        <taxon>Liliopsida</taxon>
        <taxon>Poales</taxon>
        <taxon>Cyperaceae</taxon>
        <taxon>Cyperoideae</taxon>
        <taxon>Rhynchosporeae</taxon>
        <taxon>Rhynchospora</taxon>
    </lineage>
</organism>
<dbReference type="PANTHER" id="PTHR26379">
    <property type="entry name" value="BTB/POZ AND MATH DOMAIN-CONTAINING PROTEIN 1"/>
    <property type="match status" value="1"/>
</dbReference>
<dbReference type="GO" id="GO:0016567">
    <property type="term" value="P:protein ubiquitination"/>
    <property type="evidence" value="ECO:0007669"/>
    <property type="project" value="InterPro"/>
</dbReference>
<dbReference type="PROSITE" id="PS50097">
    <property type="entry name" value="BTB"/>
    <property type="match status" value="1"/>
</dbReference>
<accession>A0AAD6ES14</accession>
<proteinExistence type="predicted"/>
<gene>
    <name evidence="3" type="ORF">LUZ61_002656</name>
</gene>
<dbReference type="Pfam" id="PF00651">
    <property type="entry name" value="BTB"/>
    <property type="match status" value="1"/>
</dbReference>
<dbReference type="InterPro" id="IPR045005">
    <property type="entry name" value="BPM1-6"/>
</dbReference>
<evidence type="ECO:0000259" key="2">
    <source>
        <dbReference type="PROSITE" id="PS50097"/>
    </source>
</evidence>
<dbReference type="InterPro" id="IPR011333">
    <property type="entry name" value="SKP1/BTB/POZ_sf"/>
</dbReference>
<dbReference type="PANTHER" id="PTHR26379:SF483">
    <property type="entry name" value="OS11G0619800 PROTEIN"/>
    <property type="match status" value="1"/>
</dbReference>
<evidence type="ECO:0000313" key="4">
    <source>
        <dbReference type="Proteomes" id="UP001210211"/>
    </source>
</evidence>
<keyword evidence="4" id="KW-1185">Reference proteome</keyword>
<dbReference type="InterPro" id="IPR000210">
    <property type="entry name" value="BTB/POZ_dom"/>
</dbReference>
<evidence type="ECO:0000256" key="1">
    <source>
        <dbReference type="ARBA" id="ARBA00004906"/>
    </source>
</evidence>
<reference evidence="3 4" key="1">
    <citation type="journal article" date="2022" name="Cell">
        <title>Repeat-based holocentromeres influence genome architecture and karyotype evolution.</title>
        <authorList>
            <person name="Hofstatter P.G."/>
            <person name="Thangavel G."/>
            <person name="Lux T."/>
            <person name="Neumann P."/>
            <person name="Vondrak T."/>
            <person name="Novak P."/>
            <person name="Zhang M."/>
            <person name="Costa L."/>
            <person name="Castellani M."/>
            <person name="Scott A."/>
            <person name="Toegelov H."/>
            <person name="Fuchs J."/>
            <person name="Mata-Sucre Y."/>
            <person name="Dias Y."/>
            <person name="Vanzela A.L.L."/>
            <person name="Huettel B."/>
            <person name="Almeida C.C.S."/>
            <person name="Simkova H."/>
            <person name="Souza G."/>
            <person name="Pedrosa-Harand A."/>
            <person name="Macas J."/>
            <person name="Mayer K.F.X."/>
            <person name="Houben A."/>
            <person name="Marques A."/>
        </authorList>
    </citation>
    <scope>NUCLEOTIDE SEQUENCE [LARGE SCALE GENOMIC DNA]</scope>
    <source>
        <strain evidence="3">RhyTen1mFocal</strain>
    </source>
</reference>
<comment type="pathway">
    <text evidence="1">Protein modification; protein ubiquitination.</text>
</comment>